<accession>A0A1R2B1H1</accession>
<evidence type="ECO:0000313" key="2">
    <source>
        <dbReference type="Proteomes" id="UP000187209"/>
    </source>
</evidence>
<sequence>MESISTKLSQESTPKFTIKIIHESQTETKSSHYLNTQIPPSLHLFEKLNLQQEEMNKELTKNKRKNHKNSLLDEALSAVQGLQYVADDLISQAGLFEKNITNNEISLESIKRIEKKLIAFEELNNRKNLDSDGLCSFICSIS</sequence>
<name>A0A1R2B1H1_9CILI</name>
<protein>
    <submittedName>
        <fullName evidence="1">Uncharacterized protein</fullName>
    </submittedName>
</protein>
<evidence type="ECO:0000313" key="1">
    <source>
        <dbReference type="EMBL" id="OMJ70631.1"/>
    </source>
</evidence>
<keyword evidence="2" id="KW-1185">Reference proteome</keyword>
<dbReference type="EMBL" id="MPUH01001069">
    <property type="protein sequence ID" value="OMJ70631.1"/>
    <property type="molecule type" value="Genomic_DNA"/>
</dbReference>
<organism evidence="1 2">
    <name type="scientific">Stentor coeruleus</name>
    <dbReference type="NCBI Taxonomy" id="5963"/>
    <lineage>
        <taxon>Eukaryota</taxon>
        <taxon>Sar</taxon>
        <taxon>Alveolata</taxon>
        <taxon>Ciliophora</taxon>
        <taxon>Postciliodesmatophora</taxon>
        <taxon>Heterotrichea</taxon>
        <taxon>Heterotrichida</taxon>
        <taxon>Stentoridae</taxon>
        <taxon>Stentor</taxon>
    </lineage>
</organism>
<dbReference type="AlphaFoldDB" id="A0A1R2B1H1"/>
<proteinExistence type="predicted"/>
<dbReference type="Proteomes" id="UP000187209">
    <property type="component" value="Unassembled WGS sequence"/>
</dbReference>
<reference evidence="1 2" key="1">
    <citation type="submission" date="2016-11" db="EMBL/GenBank/DDBJ databases">
        <title>The macronuclear genome of Stentor coeruleus: a giant cell with tiny introns.</title>
        <authorList>
            <person name="Slabodnick M."/>
            <person name="Ruby J.G."/>
            <person name="Reiff S.B."/>
            <person name="Swart E.C."/>
            <person name="Gosai S."/>
            <person name="Prabakaran S."/>
            <person name="Witkowska E."/>
            <person name="Larue G.E."/>
            <person name="Fisher S."/>
            <person name="Freeman R.M."/>
            <person name="Gunawardena J."/>
            <person name="Chu W."/>
            <person name="Stover N.A."/>
            <person name="Gregory B.D."/>
            <person name="Nowacki M."/>
            <person name="Derisi J."/>
            <person name="Roy S.W."/>
            <person name="Marshall W.F."/>
            <person name="Sood P."/>
        </authorList>
    </citation>
    <scope>NUCLEOTIDE SEQUENCE [LARGE SCALE GENOMIC DNA]</scope>
    <source>
        <strain evidence="1">WM001</strain>
    </source>
</reference>
<comment type="caution">
    <text evidence="1">The sequence shown here is derived from an EMBL/GenBank/DDBJ whole genome shotgun (WGS) entry which is preliminary data.</text>
</comment>
<gene>
    <name evidence="1" type="ORF">SteCoe_31353</name>
</gene>